<protein>
    <submittedName>
        <fullName evidence="1">Uncharacterized protein</fullName>
    </submittedName>
</protein>
<dbReference type="Proteomes" id="UP000245956">
    <property type="component" value="Unassembled WGS sequence"/>
</dbReference>
<comment type="caution">
    <text evidence="1">The sequence shown here is derived from an EMBL/GenBank/DDBJ whole genome shotgun (WGS) entry which is preliminary data.</text>
</comment>
<evidence type="ECO:0000313" key="1">
    <source>
        <dbReference type="EMBL" id="PWI64365.1"/>
    </source>
</evidence>
<organism evidence="1 2">
    <name type="scientific">Purpureocillium lilacinum</name>
    <name type="common">Paecilomyces lilacinus</name>
    <dbReference type="NCBI Taxonomy" id="33203"/>
    <lineage>
        <taxon>Eukaryota</taxon>
        <taxon>Fungi</taxon>
        <taxon>Dikarya</taxon>
        <taxon>Ascomycota</taxon>
        <taxon>Pezizomycotina</taxon>
        <taxon>Sordariomycetes</taxon>
        <taxon>Hypocreomycetidae</taxon>
        <taxon>Hypocreales</taxon>
        <taxon>Ophiocordycipitaceae</taxon>
        <taxon>Purpureocillium</taxon>
    </lineage>
</organism>
<proteinExistence type="predicted"/>
<gene>
    <name evidence="1" type="ORF">PCL_10534</name>
</gene>
<evidence type="ECO:0000313" key="2">
    <source>
        <dbReference type="Proteomes" id="UP000245956"/>
    </source>
</evidence>
<accession>A0A2U3DQ58</accession>
<dbReference type="AlphaFoldDB" id="A0A2U3DQ58"/>
<reference evidence="1 2" key="1">
    <citation type="journal article" date="2016" name="Front. Microbiol.">
        <title>Genome and transcriptome sequences reveal the specific parasitism of the nematophagous Purpureocillium lilacinum 36-1.</title>
        <authorList>
            <person name="Xie J."/>
            <person name="Li S."/>
            <person name="Mo C."/>
            <person name="Xiao X."/>
            <person name="Peng D."/>
            <person name="Wang G."/>
            <person name="Xiao Y."/>
        </authorList>
    </citation>
    <scope>NUCLEOTIDE SEQUENCE [LARGE SCALE GENOMIC DNA]</scope>
    <source>
        <strain evidence="1 2">36-1</strain>
    </source>
</reference>
<dbReference type="EMBL" id="LCWV01000068">
    <property type="protein sequence ID" value="PWI64365.1"/>
    <property type="molecule type" value="Genomic_DNA"/>
</dbReference>
<name>A0A2U3DQ58_PURLI</name>
<sequence>MQEISAKVHQEISAHEDEEPDAASKLISLFRLDSRSDPVTQAEATMHQLRDHYKNRVGGTPMNIESLHVFLVADAEVLTAVSERSLWVKCVQADHEAADYVPKNNRVWGGSRQTFFGWGKITFRSLVEFWGLTAPWNLERITPPTMDETQVEVWDGF</sequence>